<dbReference type="PANTHER" id="PTHR11801">
    <property type="entry name" value="SIGNAL TRANSDUCER AND ACTIVATOR OF TRANSCRIPTION"/>
    <property type="match status" value="1"/>
</dbReference>
<dbReference type="GO" id="GO:0007165">
    <property type="term" value="P:signal transduction"/>
    <property type="evidence" value="ECO:0007669"/>
    <property type="project" value="InterPro"/>
</dbReference>
<gene>
    <name evidence="4" type="ORF">MARPO_0011s0171</name>
</gene>
<dbReference type="Proteomes" id="UP000244005">
    <property type="component" value="Unassembled WGS sequence"/>
</dbReference>
<dbReference type="AlphaFoldDB" id="A0A2R6XK53"/>
<accession>A0A2R6XK53</accession>
<organism evidence="4 5">
    <name type="scientific">Marchantia polymorpha</name>
    <name type="common">Common liverwort</name>
    <name type="synonym">Marchantia aquatica</name>
    <dbReference type="NCBI Taxonomy" id="3197"/>
    <lineage>
        <taxon>Eukaryota</taxon>
        <taxon>Viridiplantae</taxon>
        <taxon>Streptophyta</taxon>
        <taxon>Embryophyta</taxon>
        <taxon>Marchantiophyta</taxon>
        <taxon>Marchantiopsida</taxon>
        <taxon>Marchantiidae</taxon>
        <taxon>Marchantiales</taxon>
        <taxon>Marchantiaceae</taxon>
        <taxon>Marchantia</taxon>
    </lineage>
</organism>
<dbReference type="EMBL" id="KZ772683">
    <property type="protein sequence ID" value="PTQ46510.1"/>
    <property type="molecule type" value="Genomic_DNA"/>
</dbReference>
<reference evidence="5" key="1">
    <citation type="journal article" date="2017" name="Cell">
        <title>Insights into land plant evolution garnered from the Marchantia polymorpha genome.</title>
        <authorList>
            <person name="Bowman J.L."/>
            <person name="Kohchi T."/>
            <person name="Yamato K.T."/>
            <person name="Jenkins J."/>
            <person name="Shu S."/>
            <person name="Ishizaki K."/>
            <person name="Yamaoka S."/>
            <person name="Nishihama R."/>
            <person name="Nakamura Y."/>
            <person name="Berger F."/>
            <person name="Adam C."/>
            <person name="Aki S.S."/>
            <person name="Althoff F."/>
            <person name="Araki T."/>
            <person name="Arteaga-Vazquez M.A."/>
            <person name="Balasubrmanian S."/>
            <person name="Barry K."/>
            <person name="Bauer D."/>
            <person name="Boehm C.R."/>
            <person name="Briginshaw L."/>
            <person name="Caballero-Perez J."/>
            <person name="Catarino B."/>
            <person name="Chen F."/>
            <person name="Chiyoda S."/>
            <person name="Chovatia M."/>
            <person name="Davies K.M."/>
            <person name="Delmans M."/>
            <person name="Demura T."/>
            <person name="Dierschke T."/>
            <person name="Dolan L."/>
            <person name="Dorantes-Acosta A.E."/>
            <person name="Eklund D.M."/>
            <person name="Florent S.N."/>
            <person name="Flores-Sandoval E."/>
            <person name="Fujiyama A."/>
            <person name="Fukuzawa H."/>
            <person name="Galik B."/>
            <person name="Grimanelli D."/>
            <person name="Grimwood J."/>
            <person name="Grossniklaus U."/>
            <person name="Hamada T."/>
            <person name="Haseloff J."/>
            <person name="Hetherington A.J."/>
            <person name="Higo A."/>
            <person name="Hirakawa Y."/>
            <person name="Hundley H.N."/>
            <person name="Ikeda Y."/>
            <person name="Inoue K."/>
            <person name="Inoue S.I."/>
            <person name="Ishida S."/>
            <person name="Jia Q."/>
            <person name="Kakita M."/>
            <person name="Kanazawa T."/>
            <person name="Kawai Y."/>
            <person name="Kawashima T."/>
            <person name="Kennedy M."/>
            <person name="Kinose K."/>
            <person name="Kinoshita T."/>
            <person name="Kohara Y."/>
            <person name="Koide E."/>
            <person name="Komatsu K."/>
            <person name="Kopischke S."/>
            <person name="Kubo M."/>
            <person name="Kyozuka J."/>
            <person name="Lagercrantz U."/>
            <person name="Lin S.S."/>
            <person name="Lindquist E."/>
            <person name="Lipzen A.M."/>
            <person name="Lu C.W."/>
            <person name="De Luna E."/>
            <person name="Martienssen R.A."/>
            <person name="Minamino N."/>
            <person name="Mizutani M."/>
            <person name="Mizutani M."/>
            <person name="Mochizuki N."/>
            <person name="Monte I."/>
            <person name="Mosher R."/>
            <person name="Nagasaki H."/>
            <person name="Nakagami H."/>
            <person name="Naramoto S."/>
            <person name="Nishitani K."/>
            <person name="Ohtani M."/>
            <person name="Okamoto T."/>
            <person name="Okumura M."/>
            <person name="Phillips J."/>
            <person name="Pollak B."/>
            <person name="Reinders A."/>
            <person name="Rovekamp M."/>
            <person name="Sano R."/>
            <person name="Sawa S."/>
            <person name="Schmid M.W."/>
            <person name="Shirakawa M."/>
            <person name="Solano R."/>
            <person name="Spunde A."/>
            <person name="Suetsugu N."/>
            <person name="Sugano S."/>
            <person name="Sugiyama A."/>
            <person name="Sun R."/>
            <person name="Suzuki Y."/>
            <person name="Takenaka M."/>
            <person name="Takezawa D."/>
            <person name="Tomogane H."/>
            <person name="Tsuzuki M."/>
            <person name="Ueda T."/>
            <person name="Umeda M."/>
            <person name="Ward J.M."/>
            <person name="Watanabe Y."/>
            <person name="Yazaki K."/>
            <person name="Yokoyama R."/>
            <person name="Yoshitake Y."/>
            <person name="Yotsui I."/>
            <person name="Zachgo S."/>
            <person name="Schmutz J."/>
        </authorList>
    </citation>
    <scope>NUCLEOTIDE SEQUENCE [LARGE SCALE GENOMIC DNA]</scope>
    <source>
        <strain evidence="5">Tak-1</strain>
    </source>
</reference>
<dbReference type="GO" id="GO:0005737">
    <property type="term" value="C:cytoplasm"/>
    <property type="evidence" value="ECO:0000318"/>
    <property type="project" value="GO_Central"/>
</dbReference>
<dbReference type="GO" id="GO:0006357">
    <property type="term" value="P:regulation of transcription by RNA polymerase II"/>
    <property type="evidence" value="ECO:0000318"/>
    <property type="project" value="GO_Central"/>
</dbReference>
<dbReference type="GO" id="GO:0000978">
    <property type="term" value="F:RNA polymerase II cis-regulatory region sequence-specific DNA binding"/>
    <property type="evidence" value="ECO:0000318"/>
    <property type="project" value="GO_Central"/>
</dbReference>
<dbReference type="GO" id="GO:0005634">
    <property type="term" value="C:nucleus"/>
    <property type="evidence" value="ECO:0000318"/>
    <property type="project" value="GO_Central"/>
</dbReference>
<dbReference type="InterPro" id="IPR001217">
    <property type="entry name" value="STAT"/>
</dbReference>
<evidence type="ECO:0000313" key="5">
    <source>
        <dbReference type="Proteomes" id="UP000244005"/>
    </source>
</evidence>
<feature type="domain" description="SH2" evidence="3">
    <location>
        <begin position="661"/>
        <end position="747"/>
    </location>
</feature>
<evidence type="ECO:0000259" key="3">
    <source>
        <dbReference type="PROSITE" id="PS50001"/>
    </source>
</evidence>
<evidence type="ECO:0000256" key="2">
    <source>
        <dbReference type="PROSITE-ProRule" id="PRU00191"/>
    </source>
</evidence>
<protein>
    <recommendedName>
        <fullName evidence="3">SH2 domain-containing protein</fullName>
    </recommendedName>
</protein>
<dbReference type="InterPro" id="IPR036860">
    <property type="entry name" value="SH2_dom_sf"/>
</dbReference>
<dbReference type="OMA" id="RVSGCQD"/>
<name>A0A2R6XK53_MARPO</name>
<sequence>MCTKSSGAVFGDDDYLQLDSLSLSFRRGGSPEHETHTLCFWLYLLKSSLPGIIIRQGTKGQLDDVRAVPFLTLDTDRKLALHGLHPEGDDAEISNDMDVLLAEKPCNIEKWVHVGCEIGSDIARLHIDGVIVGEKRLPLPAFGESETGEKEEVLLRGGSGLSAGSPVQAFAYLVRMLPQPTVTNHYVKNPPLELLLEGTSGATDDHEVEEGGDGSWSVVGGKASCRRNFALDVALLDALGRSIHKEMELVASLVYSDSNLPVEKPKDDAEAPLLTTFDGVEFPSTERPIKLVHGRASFKLKISQLSSKCDNRLFRVCFDSPSTPKYPFLRAFSRPIRCVSRNRNHRAPAAPYKRPHSAAFPQEGAISPNAEETITTEVDSICNGSSAAPSANGPYHKRNRTGVEKPAVPVLINSRGGAIHSPTLDTRTNGYAVSGDGRSQWLIHPAATLATAPLKLPSAYSGNSGGTPRLDVPGVAADYGTKHEVHREGRHKFTGRVESPLSRNPSSPLSDFLVFKYCLENIQGRTAFLKLFIVNHGDQELAELAARVSHCTGCRHDGYQIMISKSLILEANEVWSEATRKSLPPLWTQVISCVEERFTKISSVQRMLSIKDKEFLNRVAGCGDFVTREQFDSLWSWIYPIALTLRSSQVRAIWDNEEPKWIEGMIYKEEVEALLLRSSESMAKPGTFLLRFACSRFWPHPDAGALVVSYVGHDLRINHKLLSLDEGSGFNPGERPLPEQLLSQPELKQLCKVPSTLSNGTNA</sequence>
<dbReference type="OrthoDB" id="10263919at2759"/>
<keyword evidence="1 2" id="KW-0727">SH2 domain</keyword>
<dbReference type="InterPro" id="IPR000980">
    <property type="entry name" value="SH2"/>
</dbReference>
<dbReference type="Gene3D" id="3.30.505.10">
    <property type="entry name" value="SH2 domain"/>
    <property type="match status" value="1"/>
</dbReference>
<keyword evidence="5" id="KW-1185">Reference proteome</keyword>
<dbReference type="GO" id="GO:0000981">
    <property type="term" value="F:DNA-binding transcription factor activity, RNA polymerase II-specific"/>
    <property type="evidence" value="ECO:0000318"/>
    <property type="project" value="GO_Central"/>
</dbReference>
<proteinExistence type="predicted"/>
<dbReference type="SUPFAM" id="SSF55550">
    <property type="entry name" value="SH2 domain"/>
    <property type="match status" value="1"/>
</dbReference>
<dbReference type="PROSITE" id="PS50001">
    <property type="entry name" value="SH2"/>
    <property type="match status" value="1"/>
</dbReference>
<evidence type="ECO:0000313" key="4">
    <source>
        <dbReference type="EMBL" id="PTQ46510.1"/>
    </source>
</evidence>
<dbReference type="Gramene" id="Mp4g11860.1">
    <property type="protein sequence ID" value="Mp4g11860.1.cds"/>
    <property type="gene ID" value="Mp4g11860"/>
</dbReference>
<evidence type="ECO:0000256" key="1">
    <source>
        <dbReference type="ARBA" id="ARBA00022999"/>
    </source>
</evidence>